<name>A0A166HZQ4_9AGAM</name>
<evidence type="ECO:0000313" key="3">
    <source>
        <dbReference type="Proteomes" id="UP000076798"/>
    </source>
</evidence>
<dbReference type="AlphaFoldDB" id="A0A166HZQ4"/>
<protein>
    <submittedName>
        <fullName evidence="2">Uncharacterized protein</fullName>
    </submittedName>
</protein>
<gene>
    <name evidence="2" type="ORF">SISSUDRAFT_1125116</name>
</gene>
<feature type="region of interest" description="Disordered" evidence="1">
    <location>
        <begin position="340"/>
        <end position="434"/>
    </location>
</feature>
<sequence>MSSTQQTTSKVPFWGHLLPTPISQNLSQNKAKETQHQIPFTPSDRGAVTLRIVLQDTQRTIEKFSEKVDALISHVGQTKQAADASVKRLEECGEKTIMGITDVVKHCHDGTLEAIGKPLQVETFDTFVERQGALGQSIHTLDKKIESIEHKFDILQTKIQFVANQQTQVLAALSAVATLSSVFPILQAMPHHEHADAAEIRNQVEKEREATAARHREQRRSHTPSPRKRPEKRKRRESLSVERQENSPLRFDTAIQTTPSPSPRKKQRKVLSDLTNLLPIILDVDSTNNATTSNELPLPLAEAIPSLLNTDRAQYHTHTTETNIPEIFPTVLPRRASISNVTDYDSPPERPVFQKLPVPSASSGPTTPPSAKPDRPLIPLKAPGPKSMNLYPQTEPTSSLTAPKSSLRASSPIPSSETIAPPELNPPAPRSMFSQLNVPYSDEADIVFNPEDFLDDLSTQDELYSDD</sequence>
<accession>A0A166HZQ4</accession>
<keyword evidence="3" id="KW-1185">Reference proteome</keyword>
<feature type="compositionally biased region" description="Basic and acidic residues" evidence="1">
    <location>
        <begin position="203"/>
        <end position="215"/>
    </location>
</feature>
<evidence type="ECO:0000313" key="2">
    <source>
        <dbReference type="EMBL" id="KZT43239.1"/>
    </source>
</evidence>
<evidence type="ECO:0000256" key="1">
    <source>
        <dbReference type="SAM" id="MobiDB-lite"/>
    </source>
</evidence>
<feature type="region of interest" description="Disordered" evidence="1">
    <location>
        <begin position="203"/>
        <end position="269"/>
    </location>
</feature>
<feature type="compositionally biased region" description="Basic residues" evidence="1">
    <location>
        <begin position="216"/>
        <end position="236"/>
    </location>
</feature>
<organism evidence="2 3">
    <name type="scientific">Sistotremastrum suecicum HHB10207 ss-3</name>
    <dbReference type="NCBI Taxonomy" id="1314776"/>
    <lineage>
        <taxon>Eukaryota</taxon>
        <taxon>Fungi</taxon>
        <taxon>Dikarya</taxon>
        <taxon>Basidiomycota</taxon>
        <taxon>Agaricomycotina</taxon>
        <taxon>Agaricomycetes</taxon>
        <taxon>Sistotremastrales</taxon>
        <taxon>Sistotremastraceae</taxon>
        <taxon>Sistotremastrum</taxon>
    </lineage>
</organism>
<reference evidence="2 3" key="1">
    <citation type="journal article" date="2016" name="Mol. Biol. Evol.">
        <title>Comparative Genomics of Early-Diverging Mushroom-Forming Fungi Provides Insights into the Origins of Lignocellulose Decay Capabilities.</title>
        <authorList>
            <person name="Nagy L.G."/>
            <person name="Riley R."/>
            <person name="Tritt A."/>
            <person name="Adam C."/>
            <person name="Daum C."/>
            <person name="Floudas D."/>
            <person name="Sun H."/>
            <person name="Yadav J.S."/>
            <person name="Pangilinan J."/>
            <person name="Larsson K.H."/>
            <person name="Matsuura K."/>
            <person name="Barry K."/>
            <person name="Labutti K."/>
            <person name="Kuo R."/>
            <person name="Ohm R.A."/>
            <person name="Bhattacharya S.S."/>
            <person name="Shirouzu T."/>
            <person name="Yoshinaga Y."/>
            <person name="Martin F.M."/>
            <person name="Grigoriev I.V."/>
            <person name="Hibbett D.S."/>
        </authorList>
    </citation>
    <scope>NUCLEOTIDE SEQUENCE [LARGE SCALE GENOMIC DNA]</scope>
    <source>
        <strain evidence="2 3">HHB10207 ss-3</strain>
    </source>
</reference>
<dbReference type="Proteomes" id="UP000076798">
    <property type="component" value="Unassembled WGS sequence"/>
</dbReference>
<dbReference type="EMBL" id="KV428009">
    <property type="protein sequence ID" value="KZT43239.1"/>
    <property type="molecule type" value="Genomic_DNA"/>
</dbReference>
<dbReference type="OrthoDB" id="3270311at2759"/>
<feature type="compositionally biased region" description="Low complexity" evidence="1">
    <location>
        <begin position="405"/>
        <end position="416"/>
    </location>
</feature>
<feature type="compositionally biased region" description="Polar residues" evidence="1">
    <location>
        <begin position="390"/>
        <end position="404"/>
    </location>
</feature>
<dbReference type="STRING" id="1314776.A0A166HZQ4"/>
<proteinExistence type="predicted"/>